<dbReference type="EMBL" id="NBIV01000024">
    <property type="protein sequence ID" value="PXF47459.1"/>
    <property type="molecule type" value="Genomic_DNA"/>
</dbReference>
<dbReference type="AlphaFoldDB" id="A0A2V3IZE2"/>
<dbReference type="OrthoDB" id="6057at2759"/>
<feature type="region of interest" description="Disordered" evidence="1">
    <location>
        <begin position="93"/>
        <end position="132"/>
    </location>
</feature>
<accession>A0A2V3IZE2</accession>
<feature type="compositionally biased region" description="Basic and acidic residues" evidence="1">
    <location>
        <begin position="93"/>
        <end position="105"/>
    </location>
</feature>
<keyword evidence="3" id="KW-1185">Reference proteome</keyword>
<gene>
    <name evidence="2" type="ORF">BWQ96_02790</name>
</gene>
<proteinExistence type="predicted"/>
<reference evidence="2 3" key="1">
    <citation type="journal article" date="2018" name="Mol. Biol. Evol.">
        <title>Analysis of the draft genome of the red seaweed Gracilariopsis chorda provides insights into genome size evolution in Rhodophyta.</title>
        <authorList>
            <person name="Lee J."/>
            <person name="Yang E.C."/>
            <person name="Graf L."/>
            <person name="Yang J.H."/>
            <person name="Qiu H."/>
            <person name="Zel Zion U."/>
            <person name="Chan C.X."/>
            <person name="Stephens T.G."/>
            <person name="Weber A.P.M."/>
            <person name="Boo G.H."/>
            <person name="Boo S.M."/>
            <person name="Kim K.M."/>
            <person name="Shin Y."/>
            <person name="Jung M."/>
            <person name="Lee S.J."/>
            <person name="Yim H.S."/>
            <person name="Lee J.H."/>
            <person name="Bhattacharya D."/>
            <person name="Yoon H.S."/>
        </authorList>
    </citation>
    <scope>NUCLEOTIDE SEQUENCE [LARGE SCALE GENOMIC DNA]</scope>
    <source>
        <strain evidence="2 3">SKKU-2015</strain>
        <tissue evidence="2">Whole body</tissue>
    </source>
</reference>
<evidence type="ECO:0000313" key="3">
    <source>
        <dbReference type="Proteomes" id="UP000247409"/>
    </source>
</evidence>
<name>A0A2V3IZE2_9FLOR</name>
<comment type="caution">
    <text evidence="2">The sequence shown here is derived from an EMBL/GenBank/DDBJ whole genome shotgun (WGS) entry which is preliminary data.</text>
</comment>
<organism evidence="2 3">
    <name type="scientific">Gracilariopsis chorda</name>
    <dbReference type="NCBI Taxonomy" id="448386"/>
    <lineage>
        <taxon>Eukaryota</taxon>
        <taxon>Rhodophyta</taxon>
        <taxon>Florideophyceae</taxon>
        <taxon>Rhodymeniophycidae</taxon>
        <taxon>Gracilariales</taxon>
        <taxon>Gracilariaceae</taxon>
        <taxon>Gracilariopsis</taxon>
    </lineage>
</organism>
<dbReference type="Proteomes" id="UP000247409">
    <property type="component" value="Unassembled WGS sequence"/>
</dbReference>
<protein>
    <submittedName>
        <fullName evidence="2">Uncharacterized protein</fullName>
    </submittedName>
</protein>
<evidence type="ECO:0000256" key="1">
    <source>
        <dbReference type="SAM" id="MobiDB-lite"/>
    </source>
</evidence>
<sequence>MPPRPPVTTLVIHTWKEHGKPRPLSNHRNSAAAAKARISRSISHDAHLARRLRTHEENAQKTAQPFMRSVSVEDGLLISSKLTAASSLTPNPIREHAVCKQDNKKTSNKYESPTSLSPIDISPTEHAHPLPSIPEMEALPMSFLKGRSLVQLRASNTVKMR</sequence>
<evidence type="ECO:0000313" key="2">
    <source>
        <dbReference type="EMBL" id="PXF47459.1"/>
    </source>
</evidence>